<evidence type="ECO:0000313" key="7">
    <source>
        <dbReference type="Proteomes" id="UP000001497"/>
    </source>
</evidence>
<keyword evidence="7" id="KW-1185">Reference proteome</keyword>
<proteinExistence type="predicted"/>
<dbReference type="eggNOG" id="COG4704">
    <property type="taxonomic scope" value="Bacteria"/>
</dbReference>
<feature type="domain" description="Fibrobacter succinogenes major paralogous" evidence="3">
    <location>
        <begin position="57"/>
        <end position="247"/>
    </location>
</feature>
<evidence type="ECO:0000313" key="5">
    <source>
        <dbReference type="EMBL" id="ADL24894.1"/>
    </source>
</evidence>
<dbReference type="EMBL" id="CP001792">
    <property type="protein sequence ID" value="ACX74171.1"/>
    <property type="molecule type" value="Genomic_DNA"/>
</dbReference>
<reference evidence="5" key="3">
    <citation type="submission" date="2010-08" db="EMBL/GenBank/DDBJ databases">
        <authorList>
            <person name="Durkin A.S."/>
            <person name="Nelson K.E."/>
            <person name="Morrison M."/>
            <person name="Forsberg C.W."/>
            <person name="Wilson D.B."/>
            <person name="Russell J.B."/>
            <person name="Cann I.K.O."/>
            <person name="Mackie R.I."/>
            <person name="White B.A."/>
        </authorList>
    </citation>
    <scope>NUCLEOTIDE SEQUENCE</scope>
    <source>
        <strain evidence="5">S85</strain>
    </source>
</reference>
<dbReference type="KEGG" id="fsc:FSU_0983"/>
<dbReference type="Pfam" id="PF09603">
    <property type="entry name" value="Fib_succ_major"/>
    <property type="match status" value="5"/>
</dbReference>
<feature type="region of interest" description="Disordered" evidence="1">
    <location>
        <begin position="252"/>
        <end position="283"/>
    </location>
</feature>
<dbReference type="STRING" id="59374.FSU_0983"/>
<dbReference type="HOGENOM" id="CLU_285874_0_0_0"/>
<dbReference type="Proteomes" id="UP000001497">
    <property type="component" value="Chromosome"/>
</dbReference>
<keyword evidence="2" id="KW-0732">Signal</keyword>
<dbReference type="Proteomes" id="UP000000517">
    <property type="component" value="Chromosome"/>
</dbReference>
<feature type="domain" description="Fibrobacter succinogenes major paralogous" evidence="3">
    <location>
        <begin position="296"/>
        <end position="454"/>
    </location>
</feature>
<feature type="compositionally biased region" description="Low complexity" evidence="1">
    <location>
        <begin position="252"/>
        <end position="265"/>
    </location>
</feature>
<evidence type="ECO:0000256" key="1">
    <source>
        <dbReference type="SAM" id="MobiDB-lite"/>
    </source>
</evidence>
<feature type="domain" description="Fibrobacter succinogenes major paralogous" evidence="3">
    <location>
        <begin position="916"/>
        <end position="1079"/>
    </location>
</feature>
<dbReference type="KEGG" id="fsu:Fisuc_0559"/>
<evidence type="ECO:0000313" key="6">
    <source>
        <dbReference type="Proteomes" id="UP000000517"/>
    </source>
</evidence>
<keyword evidence="5" id="KW-0449">Lipoprotein</keyword>
<evidence type="ECO:0000259" key="3">
    <source>
        <dbReference type="Pfam" id="PF09603"/>
    </source>
</evidence>
<dbReference type="NCBIfam" id="TIGR02145">
    <property type="entry name" value="Fib_succ_major"/>
    <property type="match status" value="5"/>
</dbReference>
<dbReference type="PROSITE" id="PS51257">
    <property type="entry name" value="PROKAR_LIPOPROTEIN"/>
    <property type="match status" value="1"/>
</dbReference>
<feature type="compositionally biased region" description="Polar residues" evidence="1">
    <location>
        <begin position="266"/>
        <end position="283"/>
    </location>
</feature>
<dbReference type="AlphaFoldDB" id="C9RM09"/>
<dbReference type="EMBL" id="CP002158">
    <property type="protein sequence ID" value="ADL24894.1"/>
    <property type="molecule type" value="Genomic_DNA"/>
</dbReference>
<gene>
    <name evidence="4" type="ordered locus">Fisuc_0559</name>
    <name evidence="5" type="ordered locus">FSU_0983</name>
</gene>
<organism evidence="5 6">
    <name type="scientific">Fibrobacter succinogenes (strain ATCC 19169 / S85)</name>
    <dbReference type="NCBI Taxonomy" id="59374"/>
    <lineage>
        <taxon>Bacteria</taxon>
        <taxon>Pseudomonadati</taxon>
        <taxon>Fibrobacterota</taxon>
        <taxon>Fibrobacteria</taxon>
        <taxon>Fibrobacterales</taxon>
        <taxon>Fibrobacteraceae</taxon>
        <taxon>Fibrobacter</taxon>
    </lineage>
</organism>
<feature type="domain" description="Fibrobacter succinogenes major paralogous" evidence="3">
    <location>
        <begin position="713"/>
        <end position="881"/>
    </location>
</feature>
<name>C9RM09_FIBSS</name>
<dbReference type="OrthoDB" id="9805760at2"/>
<reference evidence="4 7" key="1">
    <citation type="submission" date="2009-10" db="EMBL/GenBank/DDBJ databases">
        <title>Complete sequence of Fibrobacter succinogenes subsp. succinogenes S85.</title>
        <authorList>
            <consortium name="US DOE Joint Genome Institute"/>
            <person name="Lucas S."/>
            <person name="Copeland A."/>
            <person name="Lapidus A."/>
            <person name="Glavina del Rio T."/>
            <person name="Tice H."/>
            <person name="Bruce D."/>
            <person name="Goodwin L."/>
            <person name="Pitluck S."/>
            <person name="Chertkov O."/>
            <person name="Detter J.C."/>
            <person name="Han C."/>
            <person name="Tapia R."/>
            <person name="Larimer F."/>
            <person name="Land M."/>
            <person name="Hauser L."/>
            <person name="Kyrpides N."/>
            <person name="Mikhailova N."/>
            <person name="Weimer P.J."/>
            <person name="Stevenson D.M."/>
            <person name="Boyum J."/>
            <person name="Brumm P.I."/>
            <person name="Mead D."/>
        </authorList>
    </citation>
    <scope>NUCLEOTIDE SEQUENCE [LARGE SCALE GENOMIC DNA]</scope>
    <source>
        <strain evidence="7">ATCC 19169 / S85</strain>
        <strain evidence="4">S85</strain>
    </source>
</reference>
<accession>C9RM09</accession>
<protein>
    <submittedName>
        <fullName evidence="5">Putative lipoprotein</fullName>
    </submittedName>
</protein>
<feature type="chain" id="PRO_5003000212" evidence="2">
    <location>
        <begin position="21"/>
        <end position="1082"/>
    </location>
</feature>
<dbReference type="RefSeq" id="WP_012820401.1">
    <property type="nucleotide sequence ID" value="NC_013410.1"/>
</dbReference>
<dbReference type="InterPro" id="IPR011871">
    <property type="entry name" value="Fib_succ_major"/>
</dbReference>
<feature type="signal peptide" evidence="2">
    <location>
        <begin position="1"/>
        <end position="20"/>
    </location>
</feature>
<reference evidence="6" key="2">
    <citation type="submission" date="2010-08" db="EMBL/GenBank/DDBJ databases">
        <title>Complete sequence of Fibrobacter succinogenes subsp. succinogenes S85.</title>
        <authorList>
            <person name="Durkin A.S."/>
            <person name="Nelson K.E."/>
            <person name="Morrison M."/>
            <person name="Forsberg C.W."/>
            <person name="Wilson D.B."/>
            <person name="Russell J.B."/>
            <person name="Cann I.K.O."/>
            <person name="Mackie R.I."/>
            <person name="White B.A."/>
        </authorList>
    </citation>
    <scope>NUCLEOTIDE SEQUENCE [LARGE SCALE GENOMIC DNA]</scope>
    <source>
        <strain evidence="6">ATCC 19169 / S85</strain>
    </source>
</reference>
<evidence type="ECO:0000256" key="2">
    <source>
        <dbReference type="SAM" id="SignalP"/>
    </source>
</evidence>
<evidence type="ECO:0000313" key="4">
    <source>
        <dbReference type="EMBL" id="ACX74171.1"/>
    </source>
</evidence>
<feature type="domain" description="Fibrobacter succinogenes major paralogous" evidence="3">
    <location>
        <begin position="473"/>
        <end position="669"/>
    </location>
</feature>
<sequence length="1082" mass="121118">MSKRVAFLFVASTLVLALLAACGSTRNSSVDAENPLRDGVKYGTMTDNRDGQIYKIVKIGSQIWMAENLNYETKDRAVDMDLDLLGPRAHKFHRSLRKQKPKKASRKSEVSYCYDDHPINCLRYGRLYPWSSAVEVCPAGWHLPDTTEWNTLFATVGGAESAGMALKFTDGWRNDGNGTDEYGFSALPVGFLYELDPQSNPNEYASFWSSTDVPKKGAYGMFLNYYSNGAKLGMDSYDVALSVRCLKGSKLSSSSSATATSSSSSQETSVGADSSVATETGTMVDSRDGQTYKTLKVGSWTWMAENLKYKTSDSYCFGDKDENCEKYGRLYKLDAMKDTSSLNLKQNVCPVGWHLPSQWEWDRLIDAVGGTLLAGKRLKKLMGWFGDSAKADDGVGFSVLPAGIRFSDGGYSRDGLYSLFWTSDEYGVFFNYYSPRIKMMVELSKLGASVRCIKDLAIGTLVDHRDGQTYKTVKIGSQNWMAENLRFKSPNSFCYNNADSNCTKYGRLYLWTAALDSVRLYKDDDEDCGYCKPCPPKFPLRGVCPKGWHIPTETEWETLFETVKPGTTSGLALKSETGWTRCDYDHRPFERVCRSAGNGYDYFGFSALPAGHWNKDGGKGIGESAMFWSSTGYYKSSPNYMSLRADKEYPDFEHCGGDYKNDGMSVRCVEDDAEEENLKSDADSLPSVSSVVAPFSSGNFLIDRRDGQTYRTVTIGEQTWMAENLKYKTEFSTCHKDPDSCAKYGRLYEWGEAYNACPADWHLPTEEDWNTLFATIGAKYRKYDGFLGAGEKLKSKSGWLGNGNGTDEYGFSALPAGTSNYYSEVIQSPDVHQGVGEKAYFWSVSVNPSFSNAYLIMESGTKRAYFAVGRDYDAISVRCVKNKPLQNKTSSATVPVSSVVKDSLVDNRDGQVYKTVKIGSQTWMAQNLNYETNDSRCYKNDYHNCSKYGHFYTWIDAEKACPAGWHLPDTTEWNTLFASVGGRPTASKYLKSKSGWKTCKNWCWANGNGSDDYDFSALPVASWGERSEFGSEGEGAVFWTASKEDRNAYYIYLVAKYSYTIYFNKNYDNYSRRSVRCVKDSD</sequence>
<dbReference type="PATRIC" id="fig|59374.8.peg.954"/>